<dbReference type="VEuPathDB" id="VectorBase:GPPI037822"/>
<evidence type="ECO:0000313" key="2">
    <source>
        <dbReference type="Proteomes" id="UP000092460"/>
    </source>
</evidence>
<dbReference type="EnsemblMetazoa" id="GPPI037822-RA">
    <property type="protein sequence ID" value="GPPI037822-PA"/>
    <property type="gene ID" value="GPPI037822"/>
</dbReference>
<dbReference type="AlphaFoldDB" id="A0A1B0BQY3"/>
<protein>
    <submittedName>
        <fullName evidence="1">Uncharacterized protein</fullName>
    </submittedName>
</protein>
<dbReference type="Proteomes" id="UP000092460">
    <property type="component" value="Unassembled WGS sequence"/>
</dbReference>
<evidence type="ECO:0000313" key="1">
    <source>
        <dbReference type="EnsemblMetazoa" id="GPPI037822-PA"/>
    </source>
</evidence>
<reference evidence="2" key="1">
    <citation type="submission" date="2015-01" db="EMBL/GenBank/DDBJ databases">
        <authorList>
            <person name="Aksoy S."/>
            <person name="Warren W."/>
            <person name="Wilson R.K."/>
        </authorList>
    </citation>
    <scope>NUCLEOTIDE SEQUENCE [LARGE SCALE GENOMIC DNA]</scope>
    <source>
        <strain evidence="2">IAEA</strain>
    </source>
</reference>
<name>A0A1B0BQY3_9MUSC</name>
<sequence>MPDQIFDADGILNALADENMENEWMPNLNLHDVNNGLSLAKELEFHFTQADRSMVRRANFKKDFKSSLAPYREVLV</sequence>
<reference evidence="1" key="2">
    <citation type="submission" date="2020-05" db="UniProtKB">
        <authorList>
            <consortium name="EnsemblMetazoa"/>
        </authorList>
    </citation>
    <scope>IDENTIFICATION</scope>
    <source>
        <strain evidence="1">IAEA</strain>
    </source>
</reference>
<accession>A0A1B0BQY3</accession>
<keyword evidence="2" id="KW-1185">Reference proteome</keyword>
<dbReference type="EMBL" id="JXJN01018849">
    <property type="status" value="NOT_ANNOTATED_CDS"/>
    <property type="molecule type" value="Genomic_DNA"/>
</dbReference>
<organism evidence="1 2">
    <name type="scientific">Glossina palpalis gambiensis</name>
    <dbReference type="NCBI Taxonomy" id="67801"/>
    <lineage>
        <taxon>Eukaryota</taxon>
        <taxon>Metazoa</taxon>
        <taxon>Ecdysozoa</taxon>
        <taxon>Arthropoda</taxon>
        <taxon>Hexapoda</taxon>
        <taxon>Insecta</taxon>
        <taxon>Pterygota</taxon>
        <taxon>Neoptera</taxon>
        <taxon>Endopterygota</taxon>
        <taxon>Diptera</taxon>
        <taxon>Brachycera</taxon>
        <taxon>Muscomorpha</taxon>
        <taxon>Hippoboscoidea</taxon>
        <taxon>Glossinidae</taxon>
        <taxon>Glossina</taxon>
    </lineage>
</organism>
<proteinExistence type="predicted"/>